<name>A0AAD5DUC9_9CHLO</name>
<gene>
    <name evidence="2" type="ORF">COHA_002720</name>
</gene>
<dbReference type="AlphaFoldDB" id="A0AAD5DUC9"/>
<sequence length="203" mass="22501">MGLGGSTRTAAGRADPGSDPEPSPQQTAAPPPPVAQQREQQREQQQPFRILSEEILHKRYLTLYNRTVQFPAEDGGAEGPVLEYDIIGHPQADFHFAVVFPFHSADGGSVTLIREYAQGLNQLMWCLPTGGFDPRRHTSYEACARAEADEAPGRRDHEELTIEVVRVGLPELRRLMLSGDMLLPSVTTCFLALERLQEQGLLK</sequence>
<evidence type="ECO:0000313" key="2">
    <source>
        <dbReference type="EMBL" id="KAI7843822.1"/>
    </source>
</evidence>
<feature type="compositionally biased region" description="Pro residues" evidence="1">
    <location>
        <begin position="19"/>
        <end position="34"/>
    </location>
</feature>
<feature type="region of interest" description="Disordered" evidence="1">
    <location>
        <begin position="1"/>
        <end position="46"/>
    </location>
</feature>
<dbReference type="Proteomes" id="UP001205105">
    <property type="component" value="Unassembled WGS sequence"/>
</dbReference>
<feature type="compositionally biased region" description="Low complexity" evidence="1">
    <location>
        <begin position="35"/>
        <end position="46"/>
    </location>
</feature>
<proteinExistence type="predicted"/>
<dbReference type="EMBL" id="JADXDR010000036">
    <property type="protein sequence ID" value="KAI7843822.1"/>
    <property type="molecule type" value="Genomic_DNA"/>
</dbReference>
<comment type="caution">
    <text evidence="2">The sequence shown here is derived from an EMBL/GenBank/DDBJ whole genome shotgun (WGS) entry which is preliminary data.</text>
</comment>
<reference evidence="2" key="1">
    <citation type="submission" date="2020-11" db="EMBL/GenBank/DDBJ databases">
        <title>Chlorella ohadii genome sequencing and assembly.</title>
        <authorList>
            <person name="Murik O."/>
            <person name="Treves H."/>
            <person name="Kedem I."/>
            <person name="Shotland Y."/>
            <person name="Kaplan A."/>
        </authorList>
    </citation>
    <scope>NUCLEOTIDE SEQUENCE</scope>
    <source>
        <strain evidence="2">1</strain>
    </source>
</reference>
<dbReference type="InterPro" id="IPR015797">
    <property type="entry name" value="NUDIX_hydrolase-like_dom_sf"/>
</dbReference>
<evidence type="ECO:0000313" key="3">
    <source>
        <dbReference type="Proteomes" id="UP001205105"/>
    </source>
</evidence>
<protein>
    <submittedName>
        <fullName evidence="2">Uncharacterized protein</fullName>
    </submittedName>
</protein>
<dbReference type="SUPFAM" id="SSF55811">
    <property type="entry name" value="Nudix"/>
    <property type="match status" value="1"/>
</dbReference>
<accession>A0AAD5DUC9</accession>
<evidence type="ECO:0000256" key="1">
    <source>
        <dbReference type="SAM" id="MobiDB-lite"/>
    </source>
</evidence>
<dbReference type="Gene3D" id="3.90.79.10">
    <property type="entry name" value="Nucleoside Triphosphate Pyrophosphohydrolase"/>
    <property type="match status" value="1"/>
</dbReference>
<organism evidence="2 3">
    <name type="scientific">Chlorella ohadii</name>
    <dbReference type="NCBI Taxonomy" id="2649997"/>
    <lineage>
        <taxon>Eukaryota</taxon>
        <taxon>Viridiplantae</taxon>
        <taxon>Chlorophyta</taxon>
        <taxon>core chlorophytes</taxon>
        <taxon>Trebouxiophyceae</taxon>
        <taxon>Chlorellales</taxon>
        <taxon>Chlorellaceae</taxon>
        <taxon>Chlorella clade</taxon>
        <taxon>Chlorella</taxon>
    </lineage>
</organism>
<keyword evidence="3" id="KW-1185">Reference proteome</keyword>